<reference evidence="2 3" key="1">
    <citation type="submission" date="2015-11" db="EMBL/GenBank/DDBJ databases">
        <title>Genomic analysis of 38 Legionella species identifies large and diverse effector repertoires.</title>
        <authorList>
            <person name="Burstein D."/>
            <person name="Amaro F."/>
            <person name="Zusman T."/>
            <person name="Lifshitz Z."/>
            <person name="Cohen O."/>
            <person name="Gilbert J.A."/>
            <person name="Pupko T."/>
            <person name="Shuman H.A."/>
            <person name="Segal G."/>
        </authorList>
    </citation>
    <scope>NUCLEOTIDE SEQUENCE [LARGE SCALE GENOMIC DNA]</scope>
    <source>
        <strain evidence="2 3">ATCC 700990</strain>
    </source>
</reference>
<dbReference type="PATRIC" id="fig|1212489.4.peg.2610"/>
<organism evidence="2 3">
    <name type="scientific">Legionella drozanskii LLAP-1</name>
    <dbReference type="NCBI Taxonomy" id="1212489"/>
    <lineage>
        <taxon>Bacteria</taxon>
        <taxon>Pseudomonadati</taxon>
        <taxon>Pseudomonadota</taxon>
        <taxon>Gammaproteobacteria</taxon>
        <taxon>Legionellales</taxon>
        <taxon>Legionellaceae</taxon>
        <taxon>Legionella</taxon>
    </lineage>
</organism>
<feature type="region of interest" description="Disordered" evidence="1">
    <location>
        <begin position="230"/>
        <end position="345"/>
    </location>
</feature>
<dbReference type="OrthoDB" id="5653952at2"/>
<protein>
    <submittedName>
        <fullName evidence="2">Uncharacterized protein</fullName>
    </submittedName>
</protein>
<feature type="compositionally biased region" description="Low complexity" evidence="1">
    <location>
        <begin position="310"/>
        <end position="319"/>
    </location>
</feature>
<dbReference type="AlphaFoldDB" id="A0A0W0SRW8"/>
<name>A0A0W0SRW8_9GAMM</name>
<feature type="compositionally biased region" description="Polar residues" evidence="1">
    <location>
        <begin position="247"/>
        <end position="265"/>
    </location>
</feature>
<evidence type="ECO:0000313" key="2">
    <source>
        <dbReference type="EMBL" id="KTC86151.1"/>
    </source>
</evidence>
<sequence>MKEKYAKGTKFVLNYHLHVNQGGVGHVSLTGTHNGETVNLSVYPSEKLSVATPVVVSSMYVFPSLAENHDTPRKGDSPIYASYDITDLLPNKAAALEEMKEISRRIDSGHATFSITPNFVTQTTSAVFNPNSSTSNMMLGFKTFERDKIEKEIDKIQTLNCAEATSRVLKKGGMERPPGLLSYATPSGIHEFFESKMKEAENAELEQSQESSTEVETGFMRSFFGKVKDFFSPQETQPSETVEEYPMSTNDSTSYQDWSSETVELSSKDEEPESEASATGSSEYTFDDFADEVAVELSSNDEEPEKEASSQRASESTSSFFAQGAGSRTLESDEAYTSRIDAIFN</sequence>
<comment type="caution">
    <text evidence="2">The sequence shown here is derived from an EMBL/GenBank/DDBJ whole genome shotgun (WGS) entry which is preliminary data.</text>
</comment>
<gene>
    <name evidence="2" type="ORF">Ldro_2476</name>
</gene>
<dbReference type="RefSeq" id="WP_058496727.1">
    <property type="nucleotide sequence ID" value="NZ_CAAAIU010000001.1"/>
</dbReference>
<dbReference type="STRING" id="1212489.Ldro_2476"/>
<dbReference type="Proteomes" id="UP000054736">
    <property type="component" value="Unassembled WGS sequence"/>
</dbReference>
<accession>A0A0W0SRW8</accession>
<feature type="compositionally biased region" description="Acidic residues" evidence="1">
    <location>
        <begin position="285"/>
        <end position="305"/>
    </location>
</feature>
<dbReference type="EMBL" id="LNXY01000027">
    <property type="protein sequence ID" value="KTC86151.1"/>
    <property type="molecule type" value="Genomic_DNA"/>
</dbReference>
<keyword evidence="3" id="KW-1185">Reference proteome</keyword>
<evidence type="ECO:0000256" key="1">
    <source>
        <dbReference type="SAM" id="MobiDB-lite"/>
    </source>
</evidence>
<evidence type="ECO:0000313" key="3">
    <source>
        <dbReference type="Proteomes" id="UP000054736"/>
    </source>
</evidence>
<proteinExistence type="predicted"/>